<dbReference type="AlphaFoldDB" id="A0A939B501"/>
<gene>
    <name evidence="3" type="ORF">H6B30_10100</name>
</gene>
<dbReference type="GO" id="GO:0016491">
    <property type="term" value="F:oxidoreductase activity"/>
    <property type="evidence" value="ECO:0007669"/>
    <property type="project" value="UniProtKB-KW"/>
</dbReference>
<organism evidence="3 4">
    <name type="scientific">Marseilla massiliensis</name>
    <dbReference type="NCBI Taxonomy" id="1841864"/>
    <lineage>
        <taxon>Bacteria</taxon>
        <taxon>Pseudomonadati</taxon>
        <taxon>Bacteroidota</taxon>
        <taxon>Bacteroidia</taxon>
        <taxon>Bacteroidales</taxon>
        <taxon>Prevotellaceae</taxon>
        <taxon>Marseilla</taxon>
    </lineage>
</organism>
<dbReference type="PANTHER" id="PTHR44196:SF3">
    <property type="entry name" value="SHORT CHAIN DEHYDROGENASE FAMILY PROTEIN"/>
    <property type="match status" value="1"/>
</dbReference>
<evidence type="ECO:0000313" key="3">
    <source>
        <dbReference type="EMBL" id="MBM6662095.1"/>
    </source>
</evidence>
<evidence type="ECO:0000256" key="2">
    <source>
        <dbReference type="ARBA" id="ARBA00023002"/>
    </source>
</evidence>
<evidence type="ECO:0000256" key="1">
    <source>
        <dbReference type="ARBA" id="ARBA00006484"/>
    </source>
</evidence>
<protein>
    <submittedName>
        <fullName evidence="3">SDR family NAD(P)-dependent oxidoreductase</fullName>
    </submittedName>
</protein>
<comment type="caution">
    <text evidence="3">The sequence shown here is derived from an EMBL/GenBank/DDBJ whole genome shotgun (WGS) entry which is preliminary data.</text>
</comment>
<dbReference type="Proteomes" id="UP000764045">
    <property type="component" value="Unassembled WGS sequence"/>
</dbReference>
<name>A0A939B501_9BACT</name>
<dbReference type="PRINTS" id="PR00081">
    <property type="entry name" value="GDHRDH"/>
</dbReference>
<evidence type="ECO:0000313" key="4">
    <source>
        <dbReference type="Proteomes" id="UP000764045"/>
    </source>
</evidence>
<keyword evidence="2" id="KW-0560">Oxidoreductase</keyword>
<proteinExistence type="inferred from homology"/>
<sequence>MKKAIIIGASSGLGYEVAKILINDGWRIGIAARRFDLLQALQSSAPGMVEAEAIDVTSTDAASGLRRLADRVGGMDLFFMSSGIGKQNGELDETIETATVATNALGFVRMVGEAFRYMAANGGGQIAAITSVAGTKGLGAAPAYSATKAFQNTYMQSLEQLAAMRHLDISFTDIRPGFVATALLGDSPRYPMLMRPEAVARMAVRAVYRRRHRVVIDWRWAVVTALWRLIPDWLWRRMRVA</sequence>
<dbReference type="SUPFAM" id="SSF51735">
    <property type="entry name" value="NAD(P)-binding Rossmann-fold domains"/>
    <property type="match status" value="1"/>
</dbReference>
<comment type="similarity">
    <text evidence="1">Belongs to the short-chain dehydrogenases/reductases (SDR) family.</text>
</comment>
<dbReference type="GO" id="GO:0016020">
    <property type="term" value="C:membrane"/>
    <property type="evidence" value="ECO:0007669"/>
    <property type="project" value="TreeGrafter"/>
</dbReference>
<dbReference type="Pfam" id="PF00106">
    <property type="entry name" value="adh_short"/>
    <property type="match status" value="1"/>
</dbReference>
<dbReference type="PANTHER" id="PTHR44196">
    <property type="entry name" value="DEHYDROGENASE/REDUCTASE SDR FAMILY MEMBER 7B"/>
    <property type="match status" value="1"/>
</dbReference>
<dbReference type="InterPro" id="IPR002347">
    <property type="entry name" value="SDR_fam"/>
</dbReference>
<accession>A0A939B501</accession>
<dbReference type="Gene3D" id="3.40.50.720">
    <property type="entry name" value="NAD(P)-binding Rossmann-like Domain"/>
    <property type="match status" value="1"/>
</dbReference>
<reference evidence="3 4" key="1">
    <citation type="journal article" date="2021" name="Sci. Rep.">
        <title>The distribution of antibiotic resistance genes in chicken gut microbiota commensals.</title>
        <authorList>
            <person name="Juricova H."/>
            <person name="Matiasovicova J."/>
            <person name="Kubasova T."/>
            <person name="Cejkova D."/>
            <person name="Rychlik I."/>
        </authorList>
    </citation>
    <scope>NUCLEOTIDE SEQUENCE [LARGE SCALE GENOMIC DNA]</scope>
    <source>
        <strain evidence="3 4">An819</strain>
    </source>
</reference>
<dbReference type="RefSeq" id="WP_205110204.1">
    <property type="nucleotide sequence ID" value="NZ_JACJJL010000016.1"/>
</dbReference>
<dbReference type="EMBL" id="JACJJL010000016">
    <property type="protein sequence ID" value="MBM6662095.1"/>
    <property type="molecule type" value="Genomic_DNA"/>
</dbReference>
<keyword evidence="4" id="KW-1185">Reference proteome</keyword>
<dbReference type="InterPro" id="IPR036291">
    <property type="entry name" value="NAD(P)-bd_dom_sf"/>
</dbReference>